<accession>K1PQ27</accession>
<keyword evidence="2 3" id="KW-0238">DNA-binding</keyword>
<evidence type="ECO:0000256" key="2">
    <source>
        <dbReference type="PROSITE-ProRule" id="PRU00108"/>
    </source>
</evidence>
<dbReference type="Gene3D" id="1.10.10.60">
    <property type="entry name" value="Homeodomain-like"/>
    <property type="match status" value="1"/>
</dbReference>
<dbReference type="GO" id="GO:0005634">
    <property type="term" value="C:nucleus"/>
    <property type="evidence" value="ECO:0007669"/>
    <property type="project" value="UniProtKB-SubCell"/>
</dbReference>
<comment type="subcellular location">
    <subcellularLocation>
        <location evidence="1 2 3">Nucleus</location>
    </subcellularLocation>
</comment>
<evidence type="ECO:0000256" key="4">
    <source>
        <dbReference type="SAM" id="MobiDB-lite"/>
    </source>
</evidence>
<dbReference type="EMBL" id="JH817066">
    <property type="protein sequence ID" value="EKC26357.1"/>
    <property type="molecule type" value="Genomic_DNA"/>
</dbReference>
<evidence type="ECO:0000256" key="1">
    <source>
        <dbReference type="ARBA" id="ARBA00004123"/>
    </source>
</evidence>
<dbReference type="PANTHER" id="PTHR24329:SF543">
    <property type="entry name" value="FI01017P-RELATED"/>
    <property type="match status" value="1"/>
</dbReference>
<gene>
    <name evidence="5" type="ORF">CGI_10025814</name>
</gene>
<dbReference type="AlphaFoldDB" id="K1PQ27"/>
<sequence length="230" mass="25845">MEPKEASLSSEKHDLQKSTTCEPPKDVSEDTVSLEHFLIGRSRQRRQRTTFTPYQITALEDLFSRTHYPDIFVREELALQINLCEARIQSKVAEGGQIFWIRFLHSSSEYDAANSESSSTFSTTDEKRNSPNIKWYLQLSVYASKQDGCSVSSSADDIVSPRGTNSTAEGCAFTSGVSISLRRTVQLFTPLHLSVHGSQCACVFVEAIAIDDEEPNQHRKYSGKHLRMSK</sequence>
<name>K1PQ27_MAGGI</name>
<dbReference type="GO" id="GO:0000977">
    <property type="term" value="F:RNA polymerase II transcription regulatory region sequence-specific DNA binding"/>
    <property type="evidence" value="ECO:0007669"/>
    <property type="project" value="TreeGrafter"/>
</dbReference>
<feature type="DNA-binding region" description="Homeobox" evidence="2">
    <location>
        <begin position="44"/>
        <end position="90"/>
    </location>
</feature>
<keyword evidence="2 3" id="KW-0371">Homeobox</keyword>
<dbReference type="InterPro" id="IPR050649">
    <property type="entry name" value="Paired_Homeobox_TFs"/>
</dbReference>
<feature type="region of interest" description="Disordered" evidence="4">
    <location>
        <begin position="1"/>
        <end position="27"/>
    </location>
</feature>
<dbReference type="InterPro" id="IPR001356">
    <property type="entry name" value="HD"/>
</dbReference>
<dbReference type="CDD" id="cd00086">
    <property type="entry name" value="homeodomain"/>
    <property type="match status" value="1"/>
</dbReference>
<protein>
    <submittedName>
        <fullName evidence="5">Dorsal root ganglia homeobox protein</fullName>
    </submittedName>
</protein>
<organism evidence="5">
    <name type="scientific">Magallana gigas</name>
    <name type="common">Pacific oyster</name>
    <name type="synonym">Crassostrea gigas</name>
    <dbReference type="NCBI Taxonomy" id="29159"/>
    <lineage>
        <taxon>Eukaryota</taxon>
        <taxon>Metazoa</taxon>
        <taxon>Spiralia</taxon>
        <taxon>Lophotrochozoa</taxon>
        <taxon>Mollusca</taxon>
        <taxon>Bivalvia</taxon>
        <taxon>Autobranchia</taxon>
        <taxon>Pteriomorphia</taxon>
        <taxon>Ostreida</taxon>
        <taxon>Ostreoidea</taxon>
        <taxon>Ostreidae</taxon>
        <taxon>Magallana</taxon>
    </lineage>
</organism>
<dbReference type="Pfam" id="PF00046">
    <property type="entry name" value="Homeodomain"/>
    <property type="match status" value="1"/>
</dbReference>
<reference evidence="5" key="1">
    <citation type="journal article" date="2012" name="Nature">
        <title>The oyster genome reveals stress adaptation and complexity of shell formation.</title>
        <authorList>
            <person name="Zhang G."/>
            <person name="Fang X."/>
            <person name="Guo X."/>
            <person name="Li L."/>
            <person name="Luo R."/>
            <person name="Xu F."/>
            <person name="Yang P."/>
            <person name="Zhang L."/>
            <person name="Wang X."/>
            <person name="Qi H."/>
            <person name="Xiong Z."/>
            <person name="Que H."/>
            <person name="Xie Y."/>
            <person name="Holland P.W."/>
            <person name="Paps J."/>
            <person name="Zhu Y."/>
            <person name="Wu F."/>
            <person name="Chen Y."/>
            <person name="Wang J."/>
            <person name="Peng C."/>
            <person name="Meng J."/>
            <person name="Yang L."/>
            <person name="Liu J."/>
            <person name="Wen B."/>
            <person name="Zhang N."/>
            <person name="Huang Z."/>
            <person name="Zhu Q."/>
            <person name="Feng Y."/>
            <person name="Mount A."/>
            <person name="Hedgecock D."/>
            <person name="Xu Z."/>
            <person name="Liu Y."/>
            <person name="Domazet-Loso T."/>
            <person name="Du Y."/>
            <person name="Sun X."/>
            <person name="Zhang S."/>
            <person name="Liu B."/>
            <person name="Cheng P."/>
            <person name="Jiang X."/>
            <person name="Li J."/>
            <person name="Fan D."/>
            <person name="Wang W."/>
            <person name="Fu W."/>
            <person name="Wang T."/>
            <person name="Wang B."/>
            <person name="Zhang J."/>
            <person name="Peng Z."/>
            <person name="Li Y."/>
            <person name="Li N."/>
            <person name="Wang J."/>
            <person name="Chen M."/>
            <person name="He Y."/>
            <person name="Tan F."/>
            <person name="Song X."/>
            <person name="Zheng Q."/>
            <person name="Huang R."/>
            <person name="Yang H."/>
            <person name="Du X."/>
            <person name="Chen L."/>
            <person name="Yang M."/>
            <person name="Gaffney P.M."/>
            <person name="Wang S."/>
            <person name="Luo L."/>
            <person name="She Z."/>
            <person name="Ming Y."/>
            <person name="Huang W."/>
            <person name="Zhang S."/>
            <person name="Huang B."/>
            <person name="Zhang Y."/>
            <person name="Qu T."/>
            <person name="Ni P."/>
            <person name="Miao G."/>
            <person name="Wang J."/>
            <person name="Wang Q."/>
            <person name="Steinberg C.E."/>
            <person name="Wang H."/>
            <person name="Li N."/>
            <person name="Qian L."/>
            <person name="Zhang G."/>
            <person name="Li Y."/>
            <person name="Yang H."/>
            <person name="Liu X."/>
            <person name="Wang J."/>
            <person name="Yin Y."/>
            <person name="Wang J."/>
        </authorList>
    </citation>
    <scope>NUCLEOTIDE SEQUENCE [LARGE SCALE GENOMIC DNA]</scope>
    <source>
        <strain evidence="5">05x7-T-G4-1.051#20</strain>
    </source>
</reference>
<feature type="compositionally biased region" description="Basic and acidic residues" evidence="4">
    <location>
        <begin position="1"/>
        <end position="16"/>
    </location>
</feature>
<dbReference type="InParanoid" id="K1PQ27"/>
<dbReference type="InterPro" id="IPR009057">
    <property type="entry name" value="Homeodomain-like_sf"/>
</dbReference>
<dbReference type="SUPFAM" id="SSF46689">
    <property type="entry name" value="Homeodomain-like"/>
    <property type="match status" value="1"/>
</dbReference>
<proteinExistence type="predicted"/>
<keyword evidence="2 3" id="KW-0539">Nucleus</keyword>
<dbReference type="PROSITE" id="PS50071">
    <property type="entry name" value="HOMEOBOX_2"/>
    <property type="match status" value="1"/>
</dbReference>
<dbReference type="SMART" id="SM00389">
    <property type="entry name" value="HOX"/>
    <property type="match status" value="1"/>
</dbReference>
<dbReference type="PANTHER" id="PTHR24329">
    <property type="entry name" value="HOMEOBOX PROTEIN ARISTALESS"/>
    <property type="match status" value="1"/>
</dbReference>
<dbReference type="HOGENOM" id="CLU_1205774_0_0_1"/>
<dbReference type="GO" id="GO:0000981">
    <property type="term" value="F:DNA-binding transcription factor activity, RNA polymerase II-specific"/>
    <property type="evidence" value="ECO:0007669"/>
    <property type="project" value="TreeGrafter"/>
</dbReference>
<evidence type="ECO:0000256" key="3">
    <source>
        <dbReference type="RuleBase" id="RU000682"/>
    </source>
</evidence>
<evidence type="ECO:0000313" key="5">
    <source>
        <dbReference type="EMBL" id="EKC26357.1"/>
    </source>
</evidence>